<evidence type="ECO:0000313" key="3">
    <source>
        <dbReference type="Proteomes" id="UP000075806"/>
    </source>
</evidence>
<feature type="transmembrane region" description="Helical" evidence="1">
    <location>
        <begin position="46"/>
        <end position="63"/>
    </location>
</feature>
<reference evidence="2" key="1">
    <citation type="submission" date="2016-02" db="EMBL/GenBank/DDBJ databases">
        <title>Genome sequence of Bacillus trypoxylicola KCTC 13244(T).</title>
        <authorList>
            <person name="Jeong H."/>
            <person name="Park S.-H."/>
            <person name="Choi S.-K."/>
        </authorList>
    </citation>
    <scope>NUCLEOTIDE SEQUENCE [LARGE SCALE GENOMIC DNA]</scope>
    <source>
        <strain evidence="2">KCTC 13244</strain>
    </source>
</reference>
<dbReference type="Proteomes" id="UP000075806">
    <property type="component" value="Unassembled WGS sequence"/>
</dbReference>
<feature type="transmembrane region" description="Helical" evidence="1">
    <location>
        <begin position="152"/>
        <end position="170"/>
    </location>
</feature>
<feature type="transmembrane region" description="Helical" evidence="1">
    <location>
        <begin position="127"/>
        <end position="146"/>
    </location>
</feature>
<dbReference type="EMBL" id="LTAO01000007">
    <property type="protein sequence ID" value="KYG33382.1"/>
    <property type="molecule type" value="Genomic_DNA"/>
</dbReference>
<dbReference type="OrthoDB" id="2339365at2"/>
<dbReference type="RefSeq" id="WP_061947921.1">
    <property type="nucleotide sequence ID" value="NZ_LTAO01000007.1"/>
</dbReference>
<evidence type="ECO:0000313" key="2">
    <source>
        <dbReference type="EMBL" id="KYG33382.1"/>
    </source>
</evidence>
<protein>
    <submittedName>
        <fullName evidence="2">Uncharacterized protein</fullName>
    </submittedName>
</protein>
<keyword evidence="1" id="KW-0472">Membrane</keyword>
<name>A0A162EP23_9BACI</name>
<keyword evidence="3" id="KW-1185">Reference proteome</keyword>
<sequence>MKKGTLTYLSFNFVFGFILGIFSKYLDTASIDGSWWSYPLSYLGDLFTRLGIWVLLAVIIAAYSKSIIFSAINTFLFFLGMLVSYYTYSAFLFGFFPLNYFFLWGSIALASPFLAMLVWSAKHHHRLSILLSALPLGLILNLSLGLGLFYVYLKYIEEFIMFLILCVIFYKNPKQIAIVIILSVVVAVLFQLVSPFHF</sequence>
<gene>
    <name evidence="2" type="ORF">AZF04_16850</name>
</gene>
<proteinExistence type="predicted"/>
<keyword evidence="1" id="KW-0812">Transmembrane</keyword>
<dbReference type="AlphaFoldDB" id="A0A162EP23"/>
<feature type="transmembrane region" description="Helical" evidence="1">
    <location>
        <begin position="177"/>
        <end position="196"/>
    </location>
</feature>
<keyword evidence="1" id="KW-1133">Transmembrane helix</keyword>
<accession>A0A162EP23</accession>
<feature type="transmembrane region" description="Helical" evidence="1">
    <location>
        <begin position="75"/>
        <end position="95"/>
    </location>
</feature>
<feature type="transmembrane region" description="Helical" evidence="1">
    <location>
        <begin position="101"/>
        <end position="120"/>
    </location>
</feature>
<comment type="caution">
    <text evidence="2">The sequence shown here is derived from an EMBL/GenBank/DDBJ whole genome shotgun (WGS) entry which is preliminary data.</text>
</comment>
<feature type="transmembrane region" description="Helical" evidence="1">
    <location>
        <begin position="7"/>
        <end position="26"/>
    </location>
</feature>
<organism evidence="2 3">
    <name type="scientific">Alkalihalobacillus trypoxylicola</name>
    <dbReference type="NCBI Taxonomy" id="519424"/>
    <lineage>
        <taxon>Bacteria</taxon>
        <taxon>Bacillati</taxon>
        <taxon>Bacillota</taxon>
        <taxon>Bacilli</taxon>
        <taxon>Bacillales</taxon>
        <taxon>Bacillaceae</taxon>
        <taxon>Alkalihalobacillus</taxon>
    </lineage>
</organism>
<dbReference type="STRING" id="519424.AZF04_16850"/>
<evidence type="ECO:0000256" key="1">
    <source>
        <dbReference type="SAM" id="Phobius"/>
    </source>
</evidence>